<dbReference type="GO" id="GO:0004594">
    <property type="term" value="F:pantothenate kinase activity"/>
    <property type="evidence" value="ECO:0007669"/>
    <property type="project" value="UniProtKB-UniRule"/>
</dbReference>
<keyword evidence="8 16" id="KW-0808">Transferase</keyword>
<dbReference type="PANTHER" id="PTHR34265">
    <property type="entry name" value="TYPE III PANTOTHENATE KINASE"/>
    <property type="match status" value="1"/>
</dbReference>
<dbReference type="GO" id="GO:0005737">
    <property type="term" value="C:cytoplasm"/>
    <property type="evidence" value="ECO:0007669"/>
    <property type="project" value="UniProtKB-SubCell"/>
</dbReference>
<evidence type="ECO:0000256" key="16">
    <source>
        <dbReference type="HAMAP-Rule" id="MF_01274"/>
    </source>
</evidence>
<keyword evidence="13 16" id="KW-0173">Coenzyme A biosynthesis</keyword>
<evidence type="ECO:0000256" key="12">
    <source>
        <dbReference type="ARBA" id="ARBA00022958"/>
    </source>
</evidence>
<dbReference type="Gene3D" id="3.30.420.40">
    <property type="match status" value="2"/>
</dbReference>
<feature type="active site" description="Proton acceptor" evidence="16">
    <location>
        <position position="99"/>
    </location>
</feature>
<keyword evidence="12 16" id="KW-0630">Potassium</keyword>
<feature type="binding site" evidence="16">
    <location>
        <position position="122"/>
    </location>
    <ligand>
        <name>ATP</name>
        <dbReference type="ChEBI" id="CHEBI:30616"/>
    </ligand>
</feature>
<accession>A0A0K6H029</accession>
<evidence type="ECO:0000313" key="17">
    <source>
        <dbReference type="EMBL" id="CUA84235.1"/>
    </source>
</evidence>
<comment type="catalytic activity">
    <reaction evidence="1 16">
        <text>(R)-pantothenate + ATP = (R)-4'-phosphopantothenate + ADP + H(+)</text>
        <dbReference type="Rhea" id="RHEA:16373"/>
        <dbReference type="ChEBI" id="CHEBI:10986"/>
        <dbReference type="ChEBI" id="CHEBI:15378"/>
        <dbReference type="ChEBI" id="CHEBI:29032"/>
        <dbReference type="ChEBI" id="CHEBI:30616"/>
        <dbReference type="ChEBI" id="CHEBI:456216"/>
        <dbReference type="EC" id="2.7.1.33"/>
    </reaction>
</comment>
<evidence type="ECO:0000256" key="14">
    <source>
        <dbReference type="ARBA" id="ARBA00038036"/>
    </source>
</evidence>
<dbReference type="HAMAP" id="MF_01274">
    <property type="entry name" value="Pantothen_kinase_3"/>
    <property type="match status" value="1"/>
</dbReference>
<proteinExistence type="inferred from homology"/>
<reference evidence="18" key="1">
    <citation type="submission" date="2015-08" db="EMBL/GenBank/DDBJ databases">
        <authorList>
            <person name="Varghese N."/>
        </authorList>
    </citation>
    <scope>NUCLEOTIDE SEQUENCE [LARGE SCALE GENOMIC DNA]</scope>
    <source>
        <strain evidence="18">DSM 27808</strain>
    </source>
</reference>
<evidence type="ECO:0000256" key="6">
    <source>
        <dbReference type="ARBA" id="ARBA00012102"/>
    </source>
</evidence>
<dbReference type="AlphaFoldDB" id="A0A0K6H029"/>
<feature type="binding site" evidence="16">
    <location>
        <position position="176"/>
    </location>
    <ligand>
        <name>substrate</name>
    </ligand>
</feature>
<evidence type="ECO:0000256" key="13">
    <source>
        <dbReference type="ARBA" id="ARBA00022993"/>
    </source>
</evidence>
<dbReference type="Proteomes" id="UP000182598">
    <property type="component" value="Unassembled WGS sequence"/>
</dbReference>
<dbReference type="SUPFAM" id="SSF53067">
    <property type="entry name" value="Actin-like ATPase domain"/>
    <property type="match status" value="2"/>
</dbReference>
<feature type="binding site" evidence="16">
    <location>
        <begin position="8"/>
        <end position="15"/>
    </location>
    <ligand>
        <name>ATP</name>
        <dbReference type="ChEBI" id="CHEBI:30616"/>
    </ligand>
</feature>
<dbReference type="GO" id="GO:0015937">
    <property type="term" value="P:coenzyme A biosynthetic process"/>
    <property type="evidence" value="ECO:0007669"/>
    <property type="project" value="UniProtKB-UniRule"/>
</dbReference>
<comment type="similarity">
    <text evidence="14 16">Belongs to the type III pantothenate kinase family.</text>
</comment>
<keyword evidence="9 16" id="KW-0547">Nucleotide-binding</keyword>
<feature type="binding site" evidence="16">
    <location>
        <begin position="97"/>
        <end position="100"/>
    </location>
    <ligand>
        <name>substrate</name>
    </ligand>
</feature>
<sequence length="250" mass="27699">MAHKLLIDAGNTRVKAALMDTEGHLEPWFNADYEELNHHPITMELDGVWVAVVSGQQQNDKLAAWLSAHQQNKVFRVESEKAAFGVTNAYEKPTNLGVDRWLAMVGAYDEQPKAAVIIDAGTAITVDWIDEQGHHLGGWIAPGVELMKNSVTQRAPHVFDDSHEQWGKAQQLGQSTPDCLLNGCVNTFVGLVRQAMAVSETELDWFDYRILLSGGSIPLLPVDIKRRGEIRTELVLQGLACYARQEKSTA</sequence>
<dbReference type="CDD" id="cd24015">
    <property type="entry name" value="ASKHA_NBD_PanK-III"/>
    <property type="match status" value="1"/>
</dbReference>
<evidence type="ECO:0000256" key="7">
    <source>
        <dbReference type="ARBA" id="ARBA00022490"/>
    </source>
</evidence>
<organism evidence="17 18">
    <name type="scientific">Pseudidiomarina woesei</name>
    <dbReference type="NCBI Taxonomy" id="1381080"/>
    <lineage>
        <taxon>Bacteria</taxon>
        <taxon>Pseudomonadati</taxon>
        <taxon>Pseudomonadota</taxon>
        <taxon>Gammaproteobacteria</taxon>
        <taxon>Alteromonadales</taxon>
        <taxon>Idiomarinaceae</taxon>
        <taxon>Pseudidiomarina</taxon>
    </lineage>
</organism>
<keyword evidence="7 16" id="KW-0963">Cytoplasm</keyword>
<dbReference type="PANTHER" id="PTHR34265:SF1">
    <property type="entry name" value="TYPE III PANTOTHENATE KINASE"/>
    <property type="match status" value="1"/>
</dbReference>
<evidence type="ECO:0000256" key="2">
    <source>
        <dbReference type="ARBA" id="ARBA00001958"/>
    </source>
</evidence>
<keyword evidence="16" id="KW-0479">Metal-binding</keyword>
<evidence type="ECO:0000256" key="11">
    <source>
        <dbReference type="ARBA" id="ARBA00022840"/>
    </source>
</evidence>
<dbReference type="Pfam" id="PF03309">
    <property type="entry name" value="Pan_kinase"/>
    <property type="match status" value="1"/>
</dbReference>
<dbReference type="EMBL" id="CYHB01000002">
    <property type="protein sequence ID" value="CUA84235.1"/>
    <property type="molecule type" value="Genomic_DNA"/>
</dbReference>
<dbReference type="UniPathway" id="UPA00241">
    <property type="reaction ID" value="UER00352"/>
</dbReference>
<keyword evidence="10 16" id="KW-0418">Kinase</keyword>
<keyword evidence="18" id="KW-1185">Reference proteome</keyword>
<evidence type="ECO:0000256" key="8">
    <source>
        <dbReference type="ARBA" id="ARBA00022679"/>
    </source>
</evidence>
<evidence type="ECO:0000256" key="5">
    <source>
        <dbReference type="ARBA" id="ARBA00011738"/>
    </source>
</evidence>
<dbReference type="InterPro" id="IPR004619">
    <property type="entry name" value="Type_III_PanK"/>
</dbReference>
<name>A0A0K6H029_9GAMM</name>
<evidence type="ECO:0000256" key="4">
    <source>
        <dbReference type="ARBA" id="ARBA00005225"/>
    </source>
</evidence>
<dbReference type="NCBIfam" id="TIGR00671">
    <property type="entry name" value="baf"/>
    <property type="match status" value="1"/>
</dbReference>
<evidence type="ECO:0000313" key="18">
    <source>
        <dbReference type="Proteomes" id="UP000182598"/>
    </source>
</evidence>
<dbReference type="EC" id="2.7.1.33" evidence="6 16"/>
<dbReference type="GO" id="GO:0046872">
    <property type="term" value="F:metal ion binding"/>
    <property type="evidence" value="ECO:0007669"/>
    <property type="project" value="UniProtKB-KW"/>
</dbReference>
<evidence type="ECO:0000256" key="15">
    <source>
        <dbReference type="ARBA" id="ARBA00040883"/>
    </source>
</evidence>
<feature type="binding site" evidence="16">
    <location>
        <position position="119"/>
    </location>
    <ligand>
        <name>K(+)</name>
        <dbReference type="ChEBI" id="CHEBI:29103"/>
    </ligand>
</feature>
<keyword evidence="11 16" id="KW-0067">ATP-binding</keyword>
<comment type="subcellular location">
    <subcellularLocation>
        <location evidence="3 16">Cytoplasm</location>
    </subcellularLocation>
</comment>
<dbReference type="GO" id="GO:0005524">
    <property type="term" value="F:ATP binding"/>
    <property type="evidence" value="ECO:0007669"/>
    <property type="project" value="UniProtKB-UniRule"/>
</dbReference>
<protein>
    <recommendedName>
        <fullName evidence="15 16">Type III pantothenate kinase</fullName>
        <ecNumber evidence="6 16">2.7.1.33</ecNumber>
    </recommendedName>
    <alternativeName>
        <fullName evidence="16">PanK-III</fullName>
    </alternativeName>
    <alternativeName>
        <fullName evidence="16">Pantothenic acid kinase</fullName>
    </alternativeName>
</protein>
<comment type="cofactor">
    <cofactor evidence="16">
        <name>NH4(+)</name>
        <dbReference type="ChEBI" id="CHEBI:28938"/>
    </cofactor>
    <cofactor evidence="16">
        <name>K(+)</name>
        <dbReference type="ChEBI" id="CHEBI:29103"/>
    </cofactor>
    <text evidence="16">A monovalent cation. Ammonium or potassium.</text>
</comment>
<evidence type="ECO:0000256" key="3">
    <source>
        <dbReference type="ARBA" id="ARBA00004496"/>
    </source>
</evidence>
<comment type="function">
    <text evidence="16">Catalyzes the phosphorylation of pantothenate (Pan), the first step in CoA biosynthesis.</text>
</comment>
<evidence type="ECO:0000256" key="9">
    <source>
        <dbReference type="ARBA" id="ARBA00022741"/>
    </source>
</evidence>
<dbReference type="InterPro" id="IPR043129">
    <property type="entry name" value="ATPase_NBD"/>
</dbReference>
<dbReference type="RefSeq" id="WP_055438541.1">
    <property type="nucleotide sequence ID" value="NZ_CYHB01000002.1"/>
</dbReference>
<feature type="binding site" evidence="16">
    <location>
        <position position="90"/>
    </location>
    <ligand>
        <name>substrate</name>
    </ligand>
</feature>
<comment type="pathway">
    <text evidence="4 16">Cofactor biosynthesis; coenzyme A biosynthesis; CoA from (R)-pantothenate: step 1/5.</text>
</comment>
<gene>
    <name evidence="16" type="primary">coaX</name>
    <name evidence="17" type="ORF">Ga0061064_0843</name>
</gene>
<evidence type="ECO:0000256" key="1">
    <source>
        <dbReference type="ARBA" id="ARBA00001206"/>
    </source>
</evidence>
<comment type="cofactor">
    <cofactor evidence="2">
        <name>K(+)</name>
        <dbReference type="ChEBI" id="CHEBI:29103"/>
    </cofactor>
</comment>
<evidence type="ECO:0000256" key="10">
    <source>
        <dbReference type="ARBA" id="ARBA00022777"/>
    </source>
</evidence>
<dbReference type="OrthoDB" id="9781305at2"/>
<comment type="subunit">
    <text evidence="5 16">Homodimer.</text>
</comment>